<keyword evidence="3" id="KW-1185">Reference proteome</keyword>
<evidence type="ECO:0000313" key="3">
    <source>
        <dbReference type="Proteomes" id="UP000692954"/>
    </source>
</evidence>
<protein>
    <submittedName>
        <fullName evidence="2">Uncharacterized protein</fullName>
    </submittedName>
</protein>
<dbReference type="AlphaFoldDB" id="A0A8S1R7G8"/>
<evidence type="ECO:0000313" key="2">
    <source>
        <dbReference type="EMBL" id="CAD8123728.1"/>
    </source>
</evidence>
<comment type="caution">
    <text evidence="2">The sequence shown here is derived from an EMBL/GenBank/DDBJ whole genome shotgun (WGS) entry which is preliminary data.</text>
</comment>
<proteinExistence type="predicted"/>
<gene>
    <name evidence="2" type="ORF">PSON_ATCC_30995.1.T1460155</name>
</gene>
<sequence length="177" mass="21416">MCQYQKERFLCNFCLQDFETSHKTMGLNRVYSIILENHEEISKLRFRVINHNIQQLDQLKQYQILLNQNQMIEITKNWISSFDNYQEGSFFKGLDLLIKNELTIDNNKIVEEINYLNNQQIEKVKMRLEQFKSFKQYIECEKVLNDLKVNTVLTIDRIEIFQIIIIIIIILYIQNKQ</sequence>
<reference evidence="2" key="1">
    <citation type="submission" date="2021-01" db="EMBL/GenBank/DDBJ databases">
        <authorList>
            <consortium name="Genoscope - CEA"/>
            <person name="William W."/>
        </authorList>
    </citation>
    <scope>NUCLEOTIDE SEQUENCE</scope>
</reference>
<keyword evidence="1" id="KW-0812">Transmembrane</keyword>
<accession>A0A8S1R7G8</accession>
<dbReference type="EMBL" id="CAJJDN010000146">
    <property type="protein sequence ID" value="CAD8123728.1"/>
    <property type="molecule type" value="Genomic_DNA"/>
</dbReference>
<dbReference type="Proteomes" id="UP000692954">
    <property type="component" value="Unassembled WGS sequence"/>
</dbReference>
<keyword evidence="1" id="KW-0472">Membrane</keyword>
<organism evidence="2 3">
    <name type="scientific">Paramecium sonneborni</name>
    <dbReference type="NCBI Taxonomy" id="65129"/>
    <lineage>
        <taxon>Eukaryota</taxon>
        <taxon>Sar</taxon>
        <taxon>Alveolata</taxon>
        <taxon>Ciliophora</taxon>
        <taxon>Intramacronucleata</taxon>
        <taxon>Oligohymenophorea</taxon>
        <taxon>Peniculida</taxon>
        <taxon>Parameciidae</taxon>
        <taxon>Paramecium</taxon>
    </lineage>
</organism>
<name>A0A8S1R7G8_9CILI</name>
<feature type="transmembrane region" description="Helical" evidence="1">
    <location>
        <begin position="158"/>
        <end position="174"/>
    </location>
</feature>
<keyword evidence="1" id="KW-1133">Transmembrane helix</keyword>
<evidence type="ECO:0000256" key="1">
    <source>
        <dbReference type="SAM" id="Phobius"/>
    </source>
</evidence>